<name>A0A9N8DFC5_9STRA</name>
<accession>A0A9N8DFC5</accession>
<feature type="signal peptide" evidence="1">
    <location>
        <begin position="1"/>
        <end position="25"/>
    </location>
</feature>
<evidence type="ECO:0000313" key="2">
    <source>
        <dbReference type="EMBL" id="CAB9501021.1"/>
    </source>
</evidence>
<keyword evidence="1" id="KW-0732">Signal</keyword>
<dbReference type="EMBL" id="CAICTM010000097">
    <property type="protein sequence ID" value="CAB9501021.1"/>
    <property type="molecule type" value="Genomic_DNA"/>
</dbReference>
<keyword evidence="3" id="KW-1185">Reference proteome</keyword>
<dbReference type="OrthoDB" id="10267153at2759"/>
<gene>
    <name evidence="2" type="ORF">SEMRO_98_G050300.1</name>
</gene>
<feature type="chain" id="PRO_5040148160" evidence="1">
    <location>
        <begin position="26"/>
        <end position="270"/>
    </location>
</feature>
<protein>
    <submittedName>
        <fullName evidence="2">Uncharacterized protein</fullName>
    </submittedName>
</protein>
<reference evidence="2" key="1">
    <citation type="submission" date="2020-06" db="EMBL/GenBank/DDBJ databases">
        <authorList>
            <consortium name="Plant Systems Biology data submission"/>
        </authorList>
    </citation>
    <scope>NUCLEOTIDE SEQUENCE</scope>
    <source>
        <strain evidence="2">D6</strain>
    </source>
</reference>
<comment type="caution">
    <text evidence="2">The sequence shown here is derived from an EMBL/GenBank/DDBJ whole genome shotgun (WGS) entry which is preliminary data.</text>
</comment>
<sequence length="270" mass="30016">MAPVQQRKLFCWSLLLSCLTQKSIGFTLDWRRQGCSSGAFNLLPKKTQRSSNGHPTTRLRAPGKLYYTNYEDQEYDNNDIGEDRVETDWWQAELTLLNAPTEPSPDLSAEAVAVTCIRSLQWVDYPTPLQGLRRCFPFLTYGCREVATARRGGKTLESFVEFGLYSPALQPFIGAAQVCIGDCTYTPAKAPLRGALASFPVQIHGAPVLAVQHLSGMERSGIAPEPPVTHMVIRLEQQRRPPNQHCWLVTEIMDVRHAFAGDMGNAHVGG</sequence>
<evidence type="ECO:0000256" key="1">
    <source>
        <dbReference type="SAM" id="SignalP"/>
    </source>
</evidence>
<organism evidence="2 3">
    <name type="scientific">Seminavis robusta</name>
    <dbReference type="NCBI Taxonomy" id="568900"/>
    <lineage>
        <taxon>Eukaryota</taxon>
        <taxon>Sar</taxon>
        <taxon>Stramenopiles</taxon>
        <taxon>Ochrophyta</taxon>
        <taxon>Bacillariophyta</taxon>
        <taxon>Bacillariophyceae</taxon>
        <taxon>Bacillariophycidae</taxon>
        <taxon>Naviculales</taxon>
        <taxon>Naviculaceae</taxon>
        <taxon>Seminavis</taxon>
    </lineage>
</organism>
<dbReference type="AlphaFoldDB" id="A0A9N8DFC5"/>
<evidence type="ECO:0000313" key="3">
    <source>
        <dbReference type="Proteomes" id="UP001153069"/>
    </source>
</evidence>
<proteinExistence type="predicted"/>
<dbReference type="Proteomes" id="UP001153069">
    <property type="component" value="Unassembled WGS sequence"/>
</dbReference>